<keyword evidence="4" id="KW-0804">Transcription</keyword>
<dbReference type="SMART" id="SM00448">
    <property type="entry name" value="REC"/>
    <property type="match status" value="1"/>
</dbReference>
<evidence type="ECO:0000256" key="1">
    <source>
        <dbReference type="ARBA" id="ARBA00018672"/>
    </source>
</evidence>
<dbReference type="Pfam" id="PF00486">
    <property type="entry name" value="Trans_reg_C"/>
    <property type="match status" value="1"/>
</dbReference>
<feature type="domain" description="OmpR/PhoB-type" evidence="9">
    <location>
        <begin position="128"/>
        <end position="227"/>
    </location>
</feature>
<feature type="modified residue" description="4-aspartylphosphate" evidence="6">
    <location>
        <position position="52"/>
    </location>
</feature>
<dbReference type="CDD" id="cd18159">
    <property type="entry name" value="REC_OmpR_NsrR-like"/>
    <property type="match status" value="1"/>
</dbReference>
<dbReference type="Gene3D" id="6.10.250.690">
    <property type="match status" value="1"/>
</dbReference>
<evidence type="ECO:0000256" key="4">
    <source>
        <dbReference type="ARBA" id="ARBA00023163"/>
    </source>
</evidence>
<dbReference type="PROSITE" id="PS50110">
    <property type="entry name" value="RESPONSE_REGULATORY"/>
    <property type="match status" value="1"/>
</dbReference>
<evidence type="ECO:0000259" key="9">
    <source>
        <dbReference type="PROSITE" id="PS51755"/>
    </source>
</evidence>
<comment type="caution">
    <text evidence="10">The sequence shown here is derived from an EMBL/GenBank/DDBJ whole genome shotgun (WGS) entry which is preliminary data.</text>
</comment>
<dbReference type="CDD" id="cd00383">
    <property type="entry name" value="trans_reg_C"/>
    <property type="match status" value="1"/>
</dbReference>
<dbReference type="Gene3D" id="1.10.10.10">
    <property type="entry name" value="Winged helix-like DNA-binding domain superfamily/Winged helix DNA-binding domain"/>
    <property type="match status" value="1"/>
</dbReference>
<dbReference type="InterPro" id="IPR011006">
    <property type="entry name" value="CheY-like_superfamily"/>
</dbReference>
<evidence type="ECO:0000256" key="2">
    <source>
        <dbReference type="ARBA" id="ARBA00023015"/>
    </source>
</evidence>
<dbReference type="Pfam" id="PF00072">
    <property type="entry name" value="Response_reg"/>
    <property type="match status" value="1"/>
</dbReference>
<dbReference type="InterPro" id="IPR001789">
    <property type="entry name" value="Sig_transdc_resp-reg_receiver"/>
</dbReference>
<evidence type="ECO:0000259" key="8">
    <source>
        <dbReference type="PROSITE" id="PS50110"/>
    </source>
</evidence>
<dbReference type="InterPro" id="IPR039420">
    <property type="entry name" value="WalR-like"/>
</dbReference>
<organism evidence="10 11">
    <name type="scientific">Clostridium tagluense</name>
    <dbReference type="NCBI Taxonomy" id="360422"/>
    <lineage>
        <taxon>Bacteria</taxon>
        <taxon>Bacillati</taxon>
        <taxon>Bacillota</taxon>
        <taxon>Clostridia</taxon>
        <taxon>Eubacteriales</taxon>
        <taxon>Clostridiaceae</taxon>
        <taxon>Clostridium</taxon>
    </lineage>
</organism>
<evidence type="ECO:0000256" key="7">
    <source>
        <dbReference type="PROSITE-ProRule" id="PRU01091"/>
    </source>
</evidence>
<accession>A0A401UGR7</accession>
<dbReference type="SUPFAM" id="SSF52172">
    <property type="entry name" value="CheY-like"/>
    <property type="match status" value="1"/>
</dbReference>
<evidence type="ECO:0000256" key="6">
    <source>
        <dbReference type="PROSITE-ProRule" id="PRU00169"/>
    </source>
</evidence>
<dbReference type="PROSITE" id="PS51755">
    <property type="entry name" value="OMPR_PHOB"/>
    <property type="match status" value="1"/>
</dbReference>
<dbReference type="RefSeq" id="WP_124997381.1">
    <property type="nucleotide sequence ID" value="NZ_BHYK01000002.1"/>
</dbReference>
<dbReference type="PANTHER" id="PTHR48111:SF31">
    <property type="entry name" value="TRANSCRIPTIONAL REGULATORY PROTEIN YXDJ"/>
    <property type="match status" value="1"/>
</dbReference>
<dbReference type="InterPro" id="IPR016032">
    <property type="entry name" value="Sig_transdc_resp-reg_C-effctor"/>
</dbReference>
<keyword evidence="11" id="KW-1185">Reference proteome</keyword>
<evidence type="ECO:0000256" key="3">
    <source>
        <dbReference type="ARBA" id="ARBA00023125"/>
    </source>
</evidence>
<reference evidence="10 11" key="1">
    <citation type="submission" date="2018-11" db="EMBL/GenBank/DDBJ databases">
        <title>Genome sequencing and assembly of Clostridium tagluense strain A121.</title>
        <authorList>
            <person name="Murakami T."/>
            <person name="Segawa T."/>
            <person name="Shcherbakova V.A."/>
            <person name="Mori H."/>
            <person name="Yoshimura Y."/>
        </authorList>
    </citation>
    <scope>NUCLEOTIDE SEQUENCE [LARGE SCALE GENOMIC DNA]</scope>
    <source>
        <strain evidence="10 11">A121</strain>
    </source>
</reference>
<dbReference type="GO" id="GO:0032993">
    <property type="term" value="C:protein-DNA complex"/>
    <property type="evidence" value="ECO:0007669"/>
    <property type="project" value="TreeGrafter"/>
</dbReference>
<dbReference type="SMART" id="SM00862">
    <property type="entry name" value="Trans_reg_C"/>
    <property type="match status" value="1"/>
</dbReference>
<feature type="domain" description="Response regulatory" evidence="8">
    <location>
        <begin position="3"/>
        <end position="116"/>
    </location>
</feature>
<dbReference type="GO" id="GO:0000156">
    <property type="term" value="F:phosphorelay response regulator activity"/>
    <property type="evidence" value="ECO:0007669"/>
    <property type="project" value="TreeGrafter"/>
</dbReference>
<evidence type="ECO:0000256" key="5">
    <source>
        <dbReference type="ARBA" id="ARBA00024867"/>
    </source>
</evidence>
<proteinExistence type="predicted"/>
<gene>
    <name evidence="10" type="ORF">Ctaglu_03020</name>
</gene>
<sequence>MYKVLLIEDDSSISELLANHIEKYGIECLVCTDFDNVTEEFIKFHPHLVLMDVNLPKYDGFYWCRKLRQISKCPIIFISARLGDIDQVYAMENGADDYITKPFSFDIVLAKINANLRRVYGDYAKEQQERTLIKGSLILYFESLILENDDKKVMLTKKEGTLAAVLIENSPKVLSREKLLAKLWDDESFVEENTLNVNVARLRKKFEEIHAKVEIEAVRGLGYRLIEV</sequence>
<evidence type="ECO:0000313" key="10">
    <source>
        <dbReference type="EMBL" id="GCD08679.1"/>
    </source>
</evidence>
<dbReference type="SUPFAM" id="SSF46894">
    <property type="entry name" value="C-terminal effector domain of the bipartite response regulators"/>
    <property type="match status" value="1"/>
</dbReference>
<keyword evidence="6" id="KW-0597">Phosphoprotein</keyword>
<dbReference type="GO" id="GO:0005829">
    <property type="term" value="C:cytosol"/>
    <property type="evidence" value="ECO:0007669"/>
    <property type="project" value="TreeGrafter"/>
</dbReference>
<keyword evidence="3 7" id="KW-0238">DNA-binding</keyword>
<dbReference type="InterPro" id="IPR001867">
    <property type="entry name" value="OmpR/PhoB-type_DNA-bd"/>
</dbReference>
<dbReference type="OrthoDB" id="9790442at2"/>
<dbReference type="AlphaFoldDB" id="A0A401UGR7"/>
<evidence type="ECO:0000313" key="11">
    <source>
        <dbReference type="Proteomes" id="UP000287872"/>
    </source>
</evidence>
<dbReference type="EMBL" id="BHYK01000002">
    <property type="protein sequence ID" value="GCD08679.1"/>
    <property type="molecule type" value="Genomic_DNA"/>
</dbReference>
<dbReference type="PANTHER" id="PTHR48111">
    <property type="entry name" value="REGULATOR OF RPOS"/>
    <property type="match status" value="1"/>
</dbReference>
<comment type="function">
    <text evidence="5">May play the central regulatory role in sporulation. It may be an element of the effector pathway responsible for the activation of sporulation genes in response to nutritional stress. Spo0A may act in concert with spo0H (a sigma factor) to control the expression of some genes that are critical to the sporulation process.</text>
</comment>
<protein>
    <recommendedName>
        <fullName evidence="1">Stage 0 sporulation protein A homolog</fullName>
    </recommendedName>
</protein>
<dbReference type="Gene3D" id="3.40.50.2300">
    <property type="match status" value="1"/>
</dbReference>
<dbReference type="InterPro" id="IPR036388">
    <property type="entry name" value="WH-like_DNA-bd_sf"/>
</dbReference>
<dbReference type="GO" id="GO:0000976">
    <property type="term" value="F:transcription cis-regulatory region binding"/>
    <property type="evidence" value="ECO:0007669"/>
    <property type="project" value="TreeGrafter"/>
</dbReference>
<keyword evidence="2" id="KW-0805">Transcription regulation</keyword>
<name>A0A401UGR7_9CLOT</name>
<feature type="DNA-binding region" description="OmpR/PhoB-type" evidence="7">
    <location>
        <begin position="128"/>
        <end position="227"/>
    </location>
</feature>
<dbReference type="GO" id="GO:0006355">
    <property type="term" value="P:regulation of DNA-templated transcription"/>
    <property type="evidence" value="ECO:0007669"/>
    <property type="project" value="InterPro"/>
</dbReference>
<dbReference type="Proteomes" id="UP000287872">
    <property type="component" value="Unassembled WGS sequence"/>
</dbReference>